<reference evidence="1" key="1">
    <citation type="submission" date="2014-09" db="EMBL/GenBank/DDBJ databases">
        <authorList>
            <person name="Magalhaes I.L.F."/>
            <person name="Oliveira U."/>
            <person name="Santos F.R."/>
            <person name="Vidigal T.H.D.A."/>
            <person name="Brescovit A.D."/>
            <person name="Santos A.J."/>
        </authorList>
    </citation>
    <scope>NUCLEOTIDE SEQUENCE</scope>
    <source>
        <tissue evidence="1">Shoot tissue taken approximately 20 cm above the soil surface</tissue>
    </source>
</reference>
<proteinExistence type="predicted"/>
<sequence>MFYHYSGVPLSETIFCSCHVVIDGIGVPNAPAVESPSPFATECP</sequence>
<evidence type="ECO:0000313" key="1">
    <source>
        <dbReference type="EMBL" id="JAE27445.1"/>
    </source>
</evidence>
<dbReference type="EMBL" id="GBRH01170451">
    <property type="protein sequence ID" value="JAE27445.1"/>
    <property type="molecule type" value="Transcribed_RNA"/>
</dbReference>
<protein>
    <submittedName>
        <fullName evidence="1">Uncharacterized protein</fullName>
    </submittedName>
</protein>
<name>A0A0A9GQM0_ARUDO</name>
<dbReference type="AlphaFoldDB" id="A0A0A9GQM0"/>
<reference evidence="1" key="2">
    <citation type="journal article" date="2015" name="Data Brief">
        <title>Shoot transcriptome of the giant reed, Arundo donax.</title>
        <authorList>
            <person name="Barrero R.A."/>
            <person name="Guerrero F.D."/>
            <person name="Moolhuijzen P."/>
            <person name="Goolsby J.A."/>
            <person name="Tidwell J."/>
            <person name="Bellgard S.E."/>
            <person name="Bellgard M.I."/>
        </authorList>
    </citation>
    <scope>NUCLEOTIDE SEQUENCE</scope>
    <source>
        <tissue evidence="1">Shoot tissue taken approximately 20 cm above the soil surface</tissue>
    </source>
</reference>
<accession>A0A0A9GQM0</accession>
<organism evidence="1">
    <name type="scientific">Arundo donax</name>
    <name type="common">Giant reed</name>
    <name type="synonym">Donax arundinaceus</name>
    <dbReference type="NCBI Taxonomy" id="35708"/>
    <lineage>
        <taxon>Eukaryota</taxon>
        <taxon>Viridiplantae</taxon>
        <taxon>Streptophyta</taxon>
        <taxon>Embryophyta</taxon>
        <taxon>Tracheophyta</taxon>
        <taxon>Spermatophyta</taxon>
        <taxon>Magnoliopsida</taxon>
        <taxon>Liliopsida</taxon>
        <taxon>Poales</taxon>
        <taxon>Poaceae</taxon>
        <taxon>PACMAD clade</taxon>
        <taxon>Arundinoideae</taxon>
        <taxon>Arundineae</taxon>
        <taxon>Arundo</taxon>
    </lineage>
</organism>